<evidence type="ECO:0000313" key="3">
    <source>
        <dbReference type="Proteomes" id="UP000800035"/>
    </source>
</evidence>
<dbReference type="Proteomes" id="UP000800035">
    <property type="component" value="Unassembled WGS sequence"/>
</dbReference>
<name>A0A6A5UAX3_9PLEO</name>
<proteinExistence type="predicted"/>
<keyword evidence="1" id="KW-0732">Signal</keyword>
<evidence type="ECO:0000256" key="1">
    <source>
        <dbReference type="SAM" id="SignalP"/>
    </source>
</evidence>
<accession>A0A6A5UAX3</accession>
<keyword evidence="3" id="KW-1185">Reference proteome</keyword>
<sequence>MELVPTYVLLLLSLMHCVFLCRLISDPLQGPGIGLGFPLRLPLSWVLSRHVAYFNILRGRPCGFQAAMTSVVSLT</sequence>
<gene>
    <name evidence="2" type="ORF">CC80DRAFT_199666</name>
</gene>
<feature type="chain" id="PRO_5025496206" description="Secreted protein" evidence="1">
    <location>
        <begin position="21"/>
        <end position="75"/>
    </location>
</feature>
<protein>
    <recommendedName>
        <fullName evidence="4">Secreted protein</fullName>
    </recommendedName>
</protein>
<feature type="signal peptide" evidence="1">
    <location>
        <begin position="1"/>
        <end position="20"/>
    </location>
</feature>
<reference evidence="2" key="1">
    <citation type="journal article" date="2020" name="Stud. Mycol.">
        <title>101 Dothideomycetes genomes: a test case for predicting lifestyles and emergence of pathogens.</title>
        <authorList>
            <person name="Haridas S."/>
            <person name="Albert R."/>
            <person name="Binder M."/>
            <person name="Bloem J."/>
            <person name="Labutti K."/>
            <person name="Salamov A."/>
            <person name="Andreopoulos B."/>
            <person name="Baker S."/>
            <person name="Barry K."/>
            <person name="Bills G."/>
            <person name="Bluhm B."/>
            <person name="Cannon C."/>
            <person name="Castanera R."/>
            <person name="Culley D."/>
            <person name="Daum C."/>
            <person name="Ezra D."/>
            <person name="Gonzalez J."/>
            <person name="Henrissat B."/>
            <person name="Kuo A."/>
            <person name="Liang C."/>
            <person name="Lipzen A."/>
            <person name="Lutzoni F."/>
            <person name="Magnuson J."/>
            <person name="Mondo S."/>
            <person name="Nolan M."/>
            <person name="Ohm R."/>
            <person name="Pangilinan J."/>
            <person name="Park H.-J."/>
            <person name="Ramirez L."/>
            <person name="Alfaro M."/>
            <person name="Sun H."/>
            <person name="Tritt A."/>
            <person name="Yoshinaga Y."/>
            <person name="Zwiers L.-H."/>
            <person name="Turgeon B."/>
            <person name="Goodwin S."/>
            <person name="Spatafora J."/>
            <person name="Crous P."/>
            <person name="Grigoriev I."/>
        </authorList>
    </citation>
    <scope>NUCLEOTIDE SEQUENCE</scope>
    <source>
        <strain evidence="2">CBS 675.92</strain>
    </source>
</reference>
<evidence type="ECO:0008006" key="4">
    <source>
        <dbReference type="Google" id="ProtNLM"/>
    </source>
</evidence>
<evidence type="ECO:0000313" key="2">
    <source>
        <dbReference type="EMBL" id="KAF1961898.1"/>
    </source>
</evidence>
<dbReference type="AlphaFoldDB" id="A0A6A5UAX3"/>
<dbReference type="EMBL" id="ML976980">
    <property type="protein sequence ID" value="KAF1961898.1"/>
    <property type="molecule type" value="Genomic_DNA"/>
</dbReference>
<organism evidence="2 3">
    <name type="scientific">Byssothecium circinans</name>
    <dbReference type="NCBI Taxonomy" id="147558"/>
    <lineage>
        <taxon>Eukaryota</taxon>
        <taxon>Fungi</taxon>
        <taxon>Dikarya</taxon>
        <taxon>Ascomycota</taxon>
        <taxon>Pezizomycotina</taxon>
        <taxon>Dothideomycetes</taxon>
        <taxon>Pleosporomycetidae</taxon>
        <taxon>Pleosporales</taxon>
        <taxon>Massarineae</taxon>
        <taxon>Massarinaceae</taxon>
        <taxon>Byssothecium</taxon>
    </lineage>
</organism>